<sequence>MGRMYSAEFENVAVTAAQDFFELLAADDKPIAIHAVYLSQSSDVGDSEEEMLRVKIIRGNATSGSGGSSSTPAPLNPADTAAGTTVEVNNTTEASTGTEVDIHCEAFNVRTGFAFIPTPEMRPIVSEGAGTMIVV</sequence>
<evidence type="ECO:0000313" key="2">
    <source>
        <dbReference type="EMBL" id="GAF88967.1"/>
    </source>
</evidence>
<comment type="caution">
    <text evidence="2">The sequence shown here is derived from an EMBL/GenBank/DDBJ whole genome shotgun (WGS) entry which is preliminary data.</text>
</comment>
<dbReference type="EMBL" id="BARS01017943">
    <property type="protein sequence ID" value="GAF88967.1"/>
    <property type="molecule type" value="Genomic_DNA"/>
</dbReference>
<feature type="region of interest" description="Disordered" evidence="1">
    <location>
        <begin position="57"/>
        <end position="93"/>
    </location>
</feature>
<feature type="compositionally biased region" description="Polar residues" evidence="1">
    <location>
        <begin position="82"/>
        <end position="93"/>
    </location>
</feature>
<name>X0TLH7_9ZZZZ</name>
<reference evidence="2" key="1">
    <citation type="journal article" date="2014" name="Front. Microbiol.">
        <title>High frequency of phylogenetically diverse reductive dehalogenase-homologous genes in deep subseafloor sedimentary metagenomes.</title>
        <authorList>
            <person name="Kawai M."/>
            <person name="Futagami T."/>
            <person name="Toyoda A."/>
            <person name="Takaki Y."/>
            <person name="Nishi S."/>
            <person name="Hori S."/>
            <person name="Arai W."/>
            <person name="Tsubouchi T."/>
            <person name="Morono Y."/>
            <person name="Uchiyama I."/>
            <person name="Ito T."/>
            <person name="Fujiyama A."/>
            <person name="Inagaki F."/>
            <person name="Takami H."/>
        </authorList>
    </citation>
    <scope>NUCLEOTIDE SEQUENCE</scope>
    <source>
        <strain evidence="2">Expedition CK06-06</strain>
    </source>
</reference>
<proteinExistence type="predicted"/>
<gene>
    <name evidence="2" type="ORF">S01H1_29279</name>
</gene>
<accession>X0TLH7</accession>
<protein>
    <submittedName>
        <fullName evidence="2">Uncharacterized protein</fullName>
    </submittedName>
</protein>
<feature type="non-terminal residue" evidence="2">
    <location>
        <position position="135"/>
    </location>
</feature>
<organism evidence="2">
    <name type="scientific">marine sediment metagenome</name>
    <dbReference type="NCBI Taxonomy" id="412755"/>
    <lineage>
        <taxon>unclassified sequences</taxon>
        <taxon>metagenomes</taxon>
        <taxon>ecological metagenomes</taxon>
    </lineage>
</organism>
<dbReference type="AlphaFoldDB" id="X0TLH7"/>
<evidence type="ECO:0000256" key="1">
    <source>
        <dbReference type="SAM" id="MobiDB-lite"/>
    </source>
</evidence>